<proteinExistence type="predicted"/>
<dbReference type="Proteomes" id="UP000252355">
    <property type="component" value="Unassembled WGS sequence"/>
</dbReference>
<organism evidence="2 3">
    <name type="scientific">Candidatus Ozemobacter sibiricus</name>
    <dbReference type="NCBI Taxonomy" id="2268124"/>
    <lineage>
        <taxon>Bacteria</taxon>
        <taxon>Candidatus Ozemobacteria</taxon>
        <taxon>Candidatus Ozemobacterales</taxon>
        <taxon>Candidatus Ozemobacteraceae</taxon>
        <taxon>Candidatus Ozemobacter</taxon>
    </lineage>
</organism>
<evidence type="ECO:0000256" key="1">
    <source>
        <dbReference type="SAM" id="MobiDB-lite"/>
    </source>
</evidence>
<name>A0A367ZKQ2_9BACT</name>
<gene>
    <name evidence="2" type="ORF">OZSIB_1881</name>
</gene>
<feature type="compositionally biased region" description="Low complexity" evidence="1">
    <location>
        <begin position="70"/>
        <end position="90"/>
    </location>
</feature>
<evidence type="ECO:0000313" key="2">
    <source>
        <dbReference type="EMBL" id="RCK77972.1"/>
    </source>
</evidence>
<sequence length="96" mass="9723">MAFSYWFAHPRVSFLPDGARLAVIGRFARLDGIRLLALGKRPPFPLAALLSDGLGPQAAASPRGRGPCPRADVGRGSAAAASGAPADRSPVSAGSG</sequence>
<reference evidence="2 3" key="1">
    <citation type="submission" date="2018-05" db="EMBL/GenBank/DDBJ databases">
        <title>A metagenomic window into the 2 km-deep terrestrial subsurface aquifer revealed taxonomically and functionally diverse microbial community comprising novel uncultured bacterial lineages.</title>
        <authorList>
            <person name="Kadnikov V.V."/>
            <person name="Mardanov A.V."/>
            <person name="Beletsky A.V."/>
            <person name="Banks D."/>
            <person name="Pimenov N.V."/>
            <person name="Frank Y.A."/>
            <person name="Karnachuk O.V."/>
            <person name="Ravin N.V."/>
        </authorList>
    </citation>
    <scope>NUCLEOTIDE SEQUENCE [LARGE SCALE GENOMIC DNA]</scope>
    <source>
        <strain evidence="2">BY5</strain>
    </source>
</reference>
<feature type="region of interest" description="Disordered" evidence="1">
    <location>
        <begin position="55"/>
        <end position="96"/>
    </location>
</feature>
<accession>A0A367ZKQ2</accession>
<evidence type="ECO:0000313" key="3">
    <source>
        <dbReference type="Proteomes" id="UP000252355"/>
    </source>
</evidence>
<dbReference type="AlphaFoldDB" id="A0A367ZKQ2"/>
<dbReference type="EMBL" id="QOQW01000029">
    <property type="protein sequence ID" value="RCK77972.1"/>
    <property type="molecule type" value="Genomic_DNA"/>
</dbReference>
<comment type="caution">
    <text evidence="2">The sequence shown here is derived from an EMBL/GenBank/DDBJ whole genome shotgun (WGS) entry which is preliminary data.</text>
</comment>
<protein>
    <submittedName>
        <fullName evidence="2">Uncharacterized protein</fullName>
    </submittedName>
</protein>